<gene>
    <name evidence="1" type="ORF">XNOV1_A042516</name>
</gene>
<dbReference type="AlphaFoldDB" id="A0AAV1HN79"/>
<evidence type="ECO:0000313" key="2">
    <source>
        <dbReference type="Proteomes" id="UP001178508"/>
    </source>
</evidence>
<name>A0AAV1HN79_XYRNO</name>
<sequence>MIRSREVGVETTSSANYRPLISSAVTATLFLHVNDSRMGPHILPAARTMLLLKRLKPEKERKSEGCHSSSQLASPQWQRAWSLVREIANHSSDPPPPSLTSALAVFIIASA</sequence>
<reference evidence="1" key="1">
    <citation type="submission" date="2023-08" db="EMBL/GenBank/DDBJ databases">
        <authorList>
            <person name="Alioto T."/>
            <person name="Alioto T."/>
            <person name="Gomez Garrido J."/>
        </authorList>
    </citation>
    <scope>NUCLEOTIDE SEQUENCE</scope>
</reference>
<dbReference type="Proteomes" id="UP001178508">
    <property type="component" value="Chromosome 24"/>
</dbReference>
<proteinExistence type="predicted"/>
<protein>
    <submittedName>
        <fullName evidence="1">Uncharacterized protein</fullName>
    </submittedName>
</protein>
<keyword evidence="2" id="KW-1185">Reference proteome</keyword>
<organism evidence="1 2">
    <name type="scientific">Xyrichtys novacula</name>
    <name type="common">Pearly razorfish</name>
    <name type="synonym">Hemipteronotus novacula</name>
    <dbReference type="NCBI Taxonomy" id="13765"/>
    <lineage>
        <taxon>Eukaryota</taxon>
        <taxon>Metazoa</taxon>
        <taxon>Chordata</taxon>
        <taxon>Craniata</taxon>
        <taxon>Vertebrata</taxon>
        <taxon>Euteleostomi</taxon>
        <taxon>Actinopterygii</taxon>
        <taxon>Neopterygii</taxon>
        <taxon>Teleostei</taxon>
        <taxon>Neoteleostei</taxon>
        <taxon>Acanthomorphata</taxon>
        <taxon>Eupercaria</taxon>
        <taxon>Labriformes</taxon>
        <taxon>Labridae</taxon>
        <taxon>Xyrichtys</taxon>
    </lineage>
</organism>
<dbReference type="EMBL" id="OY660887">
    <property type="protein sequence ID" value="CAJ1087402.1"/>
    <property type="molecule type" value="Genomic_DNA"/>
</dbReference>
<evidence type="ECO:0000313" key="1">
    <source>
        <dbReference type="EMBL" id="CAJ1087402.1"/>
    </source>
</evidence>
<accession>A0AAV1HN79</accession>